<dbReference type="RefSeq" id="WP_038561293.1">
    <property type="nucleotide sequence ID" value="NZ_AP018940.1"/>
</dbReference>
<dbReference type="eggNOG" id="COG0631">
    <property type="taxonomic scope" value="Bacteria"/>
</dbReference>
<dbReference type="SUPFAM" id="SSF81606">
    <property type="entry name" value="PP2C-like"/>
    <property type="match status" value="1"/>
</dbReference>
<dbReference type="InterPro" id="IPR015655">
    <property type="entry name" value="PP2C"/>
</dbReference>
<dbReference type="GO" id="GO:0004722">
    <property type="term" value="F:protein serine/threonine phosphatase activity"/>
    <property type="evidence" value="ECO:0007669"/>
    <property type="project" value="InterPro"/>
</dbReference>
<dbReference type="Pfam" id="PF13672">
    <property type="entry name" value="PP2C_2"/>
    <property type="match status" value="1"/>
</dbReference>
<dbReference type="CDD" id="cd00143">
    <property type="entry name" value="PP2Cc"/>
    <property type="match status" value="1"/>
</dbReference>
<evidence type="ECO:0000313" key="3">
    <source>
        <dbReference type="Proteomes" id="UP000027088"/>
    </source>
</evidence>
<dbReference type="KEGG" id="mcr:MCFN_00935"/>
<dbReference type="AlphaFoldDB" id="A0A059XQP6"/>
<name>A0A059XQP6_9BACT</name>
<dbReference type="PROSITE" id="PS51746">
    <property type="entry name" value="PPM_2"/>
    <property type="match status" value="1"/>
</dbReference>
<reference evidence="2 3" key="1">
    <citation type="journal article" date="2014" name="Genome Announc.">
        <title>Complete Genome Sequence of the Bovine Mastitis Pathogen Mycoplasma californicum Strain ST-6T (ATCC 33461T).</title>
        <authorList>
            <person name="Calcutt M.J."/>
            <person name="Foecking M.F."/>
            <person name="Fox L.K."/>
        </authorList>
    </citation>
    <scope>NUCLEOTIDE SEQUENCE [LARGE SCALE GENOMIC DNA]</scope>
    <source>
        <strain evidence="2 3">ST-6</strain>
    </source>
</reference>
<dbReference type="InterPro" id="IPR036457">
    <property type="entry name" value="PPM-type-like_dom_sf"/>
</dbReference>
<keyword evidence="3" id="KW-1185">Reference proteome</keyword>
<evidence type="ECO:0000313" key="2">
    <source>
        <dbReference type="EMBL" id="AIA29345.1"/>
    </source>
</evidence>
<organism evidence="2 3">
    <name type="scientific">Mycoplasmopsis californica</name>
    <dbReference type="NCBI Taxonomy" id="2113"/>
    <lineage>
        <taxon>Bacteria</taxon>
        <taxon>Bacillati</taxon>
        <taxon>Mycoplasmatota</taxon>
        <taxon>Mycoplasmoidales</taxon>
        <taxon>Metamycoplasmataceae</taxon>
        <taxon>Mycoplasmopsis</taxon>
    </lineage>
</organism>
<dbReference type="Gene3D" id="3.60.40.10">
    <property type="entry name" value="PPM-type phosphatase domain"/>
    <property type="match status" value="1"/>
</dbReference>
<feature type="domain" description="PPM-type phosphatase" evidence="1">
    <location>
        <begin position="3"/>
        <end position="249"/>
    </location>
</feature>
<sequence>MSSFGELSSVGNIRSENQDRVGHFLSGSIGMILVCDGMGGHFGGAYASSITVNVFNRNFKEQIPLQKNDINSYATWFKKCVEQARAEMKKMGENDEAKLDMGTTVTAAIFDTKAKFLYIFNIGDSRTYVLSNLGELTQITVDHNLLNKLILIDNMSEMEAKKVRYHTALTSALGPQKKTKIEVFDLSDSFDKVHGILSTSDGVHDFIEKPVIEQILRQEKNEQKVVEALVQNALDNKSTDNASAVYVTIANNAEWRG</sequence>
<gene>
    <name evidence="2" type="ORF">MCFN_00935</name>
</gene>
<dbReference type="PANTHER" id="PTHR47992">
    <property type="entry name" value="PROTEIN PHOSPHATASE"/>
    <property type="match status" value="1"/>
</dbReference>
<evidence type="ECO:0000259" key="1">
    <source>
        <dbReference type="PROSITE" id="PS51746"/>
    </source>
</evidence>
<protein>
    <submittedName>
        <fullName evidence="2">Protein phosphatase</fullName>
    </submittedName>
</protein>
<proteinExistence type="predicted"/>
<dbReference type="Proteomes" id="UP000027088">
    <property type="component" value="Chromosome"/>
</dbReference>
<dbReference type="SMART" id="SM00332">
    <property type="entry name" value="PP2Cc"/>
    <property type="match status" value="1"/>
</dbReference>
<dbReference type="EMBL" id="CP007521">
    <property type="protein sequence ID" value="AIA29345.1"/>
    <property type="molecule type" value="Genomic_DNA"/>
</dbReference>
<dbReference type="SMART" id="SM00331">
    <property type="entry name" value="PP2C_SIG"/>
    <property type="match status" value="1"/>
</dbReference>
<accession>A0A059XQP6</accession>
<dbReference type="OrthoDB" id="9801841at2"/>
<dbReference type="InterPro" id="IPR001932">
    <property type="entry name" value="PPM-type_phosphatase-like_dom"/>
</dbReference>